<dbReference type="AlphaFoldDB" id="F2B9X8"/>
<keyword evidence="1" id="KW-0732">Signal</keyword>
<keyword evidence="4" id="KW-1185">Reference proteome</keyword>
<feature type="signal peptide" evidence="1">
    <location>
        <begin position="1"/>
        <end position="19"/>
    </location>
</feature>
<name>F2B9X8_9NEIS</name>
<evidence type="ECO:0000313" key="3">
    <source>
        <dbReference type="EMBL" id="EGF11768.1"/>
    </source>
</evidence>
<dbReference type="RefSeq" id="WP_007341589.1">
    <property type="nucleotide sequence ID" value="NZ_GL878494.1"/>
</dbReference>
<organism evidence="3 4">
    <name type="scientific">Neisseria bacilliformis ATCC BAA-1200</name>
    <dbReference type="NCBI Taxonomy" id="888742"/>
    <lineage>
        <taxon>Bacteria</taxon>
        <taxon>Pseudomonadati</taxon>
        <taxon>Pseudomonadota</taxon>
        <taxon>Betaproteobacteria</taxon>
        <taxon>Neisseriales</taxon>
        <taxon>Neisseriaceae</taxon>
        <taxon>Neisseria</taxon>
    </lineage>
</organism>
<feature type="domain" description="CNP1-like uncharacterised" evidence="2">
    <location>
        <begin position="38"/>
        <end position="179"/>
    </location>
</feature>
<protein>
    <submittedName>
        <fullName evidence="3">CNP1 family protein</fullName>
    </submittedName>
</protein>
<evidence type="ECO:0000313" key="4">
    <source>
        <dbReference type="Proteomes" id="UP000004105"/>
    </source>
</evidence>
<dbReference type="STRING" id="267212.GCA_001063965_01490"/>
<sequence length="201" mass="21715">MNTRALAAALILAAAAAHAFDDEKPFNNYKETAADRARATFTESEEALPPYPAASEKWFDIYLGPTEKTKLLIAPSSVRPAADGTVRYIANVRSAQGFDNISAEALYCAPGSFPNSKSKKTAYKTYAYGDPVNRRWIPARNALWQDLGGSPTGGAALRGALYRIWCIDGTPDTAPALVQRLNERGGLRDASGKQSSRDSEI</sequence>
<comment type="caution">
    <text evidence="3">The sequence shown here is derived from an EMBL/GenBank/DDBJ whole genome shotgun (WGS) entry which is preliminary data.</text>
</comment>
<dbReference type="OrthoDB" id="8612340at2"/>
<dbReference type="Pfam" id="PF08750">
    <property type="entry name" value="CNP1"/>
    <property type="match status" value="1"/>
</dbReference>
<dbReference type="Proteomes" id="UP000004105">
    <property type="component" value="Unassembled WGS sequence"/>
</dbReference>
<gene>
    <name evidence="3" type="primary">cnp</name>
    <name evidence="3" type="ORF">HMPREF9123_0577</name>
</gene>
<reference evidence="3 4" key="1">
    <citation type="submission" date="2011-02" db="EMBL/GenBank/DDBJ databases">
        <authorList>
            <person name="Muzny D."/>
            <person name="Qin X."/>
            <person name="Deng J."/>
            <person name="Jiang H."/>
            <person name="Liu Y."/>
            <person name="Qu J."/>
            <person name="Song X.-Z."/>
            <person name="Zhang L."/>
            <person name="Thornton R."/>
            <person name="Coyle M."/>
            <person name="Francisco L."/>
            <person name="Jackson L."/>
            <person name="Javaid M."/>
            <person name="Korchina V."/>
            <person name="Kovar C."/>
            <person name="Mata R."/>
            <person name="Mathew T."/>
            <person name="Ngo R."/>
            <person name="Nguyen L."/>
            <person name="Nguyen N."/>
            <person name="Okwuonu G."/>
            <person name="Ongeri F."/>
            <person name="Pham C."/>
            <person name="Simmons D."/>
            <person name="Wilczek-Boney K."/>
            <person name="Hale W."/>
            <person name="Jakkamsetti A."/>
            <person name="Pham P."/>
            <person name="Ruth R."/>
            <person name="San Lucas F."/>
            <person name="Warren J."/>
            <person name="Zhang J."/>
            <person name="Zhao Z."/>
            <person name="Zhou C."/>
            <person name="Zhu D."/>
            <person name="Lee S."/>
            <person name="Bess C."/>
            <person name="Blankenburg K."/>
            <person name="Forbes L."/>
            <person name="Fu Q."/>
            <person name="Gubbala S."/>
            <person name="Hirani K."/>
            <person name="Jayaseelan J.C."/>
            <person name="Lara F."/>
            <person name="Munidasa M."/>
            <person name="Palculict T."/>
            <person name="Patil S."/>
            <person name="Pu L.-L."/>
            <person name="Saada N."/>
            <person name="Tang L."/>
            <person name="Weissenberger G."/>
            <person name="Zhu Y."/>
            <person name="Hemphill L."/>
            <person name="Shang Y."/>
            <person name="Youmans B."/>
            <person name="Ayvaz T."/>
            <person name="Ross M."/>
            <person name="Santibanez J."/>
            <person name="Aqrawi P."/>
            <person name="Gross S."/>
            <person name="Joshi V."/>
            <person name="Fowler G."/>
            <person name="Nazareth L."/>
            <person name="Reid J."/>
            <person name="Worley K."/>
            <person name="Petrosino J."/>
            <person name="Highlander S."/>
            <person name="Gibbs R."/>
        </authorList>
    </citation>
    <scope>NUCLEOTIDE SEQUENCE [LARGE SCALE GENOMIC DNA]</scope>
    <source>
        <strain evidence="3 4">ATCC BAA-1200</strain>
    </source>
</reference>
<evidence type="ECO:0000259" key="2">
    <source>
        <dbReference type="Pfam" id="PF08750"/>
    </source>
</evidence>
<proteinExistence type="predicted"/>
<evidence type="ECO:0000256" key="1">
    <source>
        <dbReference type="SAM" id="SignalP"/>
    </source>
</evidence>
<feature type="chain" id="PRO_5003279411" evidence="1">
    <location>
        <begin position="20"/>
        <end position="201"/>
    </location>
</feature>
<accession>F2B9X8</accession>
<dbReference type="EMBL" id="AFAY01000010">
    <property type="protein sequence ID" value="EGF11768.1"/>
    <property type="molecule type" value="Genomic_DNA"/>
</dbReference>
<dbReference type="InterPro" id="IPR014861">
    <property type="entry name" value="CNP1-like_dom"/>
</dbReference>
<dbReference type="HOGENOM" id="CLU_099352_1_0_4"/>